<accession>A0ACB7UI20</accession>
<name>A0ACB7UI20_DIOAL</name>
<comment type="caution">
    <text evidence="1">The sequence shown here is derived from an EMBL/GenBank/DDBJ whole genome shotgun (WGS) entry which is preliminary data.</text>
</comment>
<dbReference type="EMBL" id="CM037026">
    <property type="protein sequence ID" value="KAH7659987.1"/>
    <property type="molecule type" value="Genomic_DNA"/>
</dbReference>
<gene>
    <name evidence="1" type="ORF">IHE45_16G067700</name>
</gene>
<dbReference type="Proteomes" id="UP000827976">
    <property type="component" value="Chromosome 16"/>
</dbReference>
<organism evidence="1 2">
    <name type="scientific">Dioscorea alata</name>
    <name type="common">Purple yam</name>
    <dbReference type="NCBI Taxonomy" id="55571"/>
    <lineage>
        <taxon>Eukaryota</taxon>
        <taxon>Viridiplantae</taxon>
        <taxon>Streptophyta</taxon>
        <taxon>Embryophyta</taxon>
        <taxon>Tracheophyta</taxon>
        <taxon>Spermatophyta</taxon>
        <taxon>Magnoliopsida</taxon>
        <taxon>Liliopsida</taxon>
        <taxon>Dioscoreales</taxon>
        <taxon>Dioscoreaceae</taxon>
        <taxon>Dioscorea</taxon>
    </lineage>
</organism>
<evidence type="ECO:0000313" key="1">
    <source>
        <dbReference type="EMBL" id="KAH7659987.1"/>
    </source>
</evidence>
<proteinExistence type="predicted"/>
<protein>
    <submittedName>
        <fullName evidence="1">WD40 protein</fullName>
    </submittedName>
</protein>
<evidence type="ECO:0000313" key="2">
    <source>
        <dbReference type="Proteomes" id="UP000827976"/>
    </source>
</evidence>
<sequence>MADKTLTDYERRRIDNIRRNGEMMASLMLHQKASSLLHSPCSPSPKPQSKKPKLSSSPVAIRRSLRTQGLPPSSSPPPSDAPPSDAPPSDASSSSPSSSDQPPSTPPWKQGPLRISDALVGDSPLSDRDLMDVIKSGSVASEVDDWGFDPMVEMCLKPENVARVLPERILSVRFLPFGDQVVVTVGDKAGNVGFWDVGKGRDGVYVYKPHASPVSGISVHPFAATKIFTSSYDGFIRLMDVEEETFNMIYASDFEIFSISQVPNDHNSLYCGEGTGILKAWDERAGKVSGSWELHEDRINTIDFNPQNTNLIATSSTDRTACIWDVRSINKDRPESLKKVQHLRAVHSAFFSPSGSCLATTSFDDKVIILSGNEFDELSMILHNNQTGRWLSSFRAIWGWDDAFLFIGNMRRAVDVISTSNKTTISLESEHMTSIPCRFSAHPCLKGTMACTTAGGKVNIWTKI</sequence>
<keyword evidence="2" id="KW-1185">Reference proteome</keyword>
<reference evidence="2" key="1">
    <citation type="journal article" date="2022" name="Nat. Commun.">
        <title>Chromosome evolution and the genetic basis of agronomically important traits in greater yam.</title>
        <authorList>
            <person name="Bredeson J.V."/>
            <person name="Lyons J.B."/>
            <person name="Oniyinde I.O."/>
            <person name="Okereke N.R."/>
            <person name="Kolade O."/>
            <person name="Nnabue I."/>
            <person name="Nwadili C.O."/>
            <person name="Hribova E."/>
            <person name="Parker M."/>
            <person name="Nwogha J."/>
            <person name="Shu S."/>
            <person name="Carlson J."/>
            <person name="Kariba R."/>
            <person name="Muthemba S."/>
            <person name="Knop K."/>
            <person name="Barton G.J."/>
            <person name="Sherwood A.V."/>
            <person name="Lopez-Montes A."/>
            <person name="Asiedu R."/>
            <person name="Jamnadass R."/>
            <person name="Muchugi A."/>
            <person name="Goodstein D."/>
            <person name="Egesi C.N."/>
            <person name="Featherston J."/>
            <person name="Asfaw A."/>
            <person name="Simpson G.G."/>
            <person name="Dolezel J."/>
            <person name="Hendre P.S."/>
            <person name="Van Deynze A."/>
            <person name="Kumar P.L."/>
            <person name="Obidiegwu J.E."/>
            <person name="Bhattacharjee R."/>
            <person name="Rokhsar D.S."/>
        </authorList>
    </citation>
    <scope>NUCLEOTIDE SEQUENCE [LARGE SCALE GENOMIC DNA]</scope>
    <source>
        <strain evidence="2">cv. TDa95/00328</strain>
    </source>
</reference>